<evidence type="ECO:0000313" key="3">
    <source>
        <dbReference type="Proteomes" id="UP000008493"/>
    </source>
</evidence>
<protein>
    <submittedName>
        <fullName evidence="2">Uncharacterized protein</fullName>
    </submittedName>
</protein>
<dbReference type="EMBL" id="JH971385">
    <property type="protein sequence ID" value="EKM84322.1"/>
    <property type="molecule type" value="Genomic_DNA"/>
</dbReference>
<feature type="transmembrane region" description="Helical" evidence="1">
    <location>
        <begin position="56"/>
        <end position="75"/>
    </location>
</feature>
<gene>
    <name evidence="2" type="ORF">AGABI1DRAFT_104240</name>
</gene>
<reference evidence="3" key="1">
    <citation type="journal article" date="2012" name="Proc. Natl. Acad. Sci. U.S.A.">
        <title>Genome sequence of the button mushroom Agaricus bisporus reveals mechanisms governing adaptation to a humic-rich ecological niche.</title>
        <authorList>
            <person name="Morin E."/>
            <person name="Kohler A."/>
            <person name="Baker A.R."/>
            <person name="Foulongne-Oriol M."/>
            <person name="Lombard V."/>
            <person name="Nagy L.G."/>
            <person name="Ohm R.A."/>
            <person name="Patyshakuliyeva A."/>
            <person name="Brun A."/>
            <person name="Aerts A.L."/>
            <person name="Bailey A.M."/>
            <person name="Billette C."/>
            <person name="Coutinho P.M."/>
            <person name="Deakin G."/>
            <person name="Doddapaneni H."/>
            <person name="Floudas D."/>
            <person name="Grimwood J."/>
            <person name="Hilden K."/>
            <person name="Kuees U."/>
            <person name="LaButti K.M."/>
            <person name="Lapidus A."/>
            <person name="Lindquist E.A."/>
            <person name="Lucas S.M."/>
            <person name="Murat C."/>
            <person name="Riley R.W."/>
            <person name="Salamov A.A."/>
            <person name="Schmutz J."/>
            <person name="Subramanian V."/>
            <person name="Woesten H.A.B."/>
            <person name="Xu J."/>
            <person name="Eastwood D.C."/>
            <person name="Foster G.D."/>
            <person name="Sonnenberg A.S."/>
            <person name="Cullen D."/>
            <person name="de Vries R.P."/>
            <person name="Lundell T."/>
            <person name="Hibbett D.S."/>
            <person name="Henrissat B."/>
            <person name="Burton K.S."/>
            <person name="Kerrigan R.W."/>
            <person name="Challen M.P."/>
            <person name="Grigoriev I.V."/>
            <person name="Martin F."/>
        </authorList>
    </citation>
    <scope>NUCLEOTIDE SEQUENCE [LARGE SCALE GENOMIC DNA]</scope>
    <source>
        <strain evidence="3">JB137-S8 / ATCC MYA-4627 / FGSC 10392</strain>
    </source>
</reference>
<dbReference type="InParanoid" id="K5XLM1"/>
<evidence type="ECO:0000313" key="2">
    <source>
        <dbReference type="EMBL" id="EKM84322.1"/>
    </source>
</evidence>
<dbReference type="OMA" id="CILAITN"/>
<feature type="transmembrane region" description="Helical" evidence="1">
    <location>
        <begin position="14"/>
        <end position="35"/>
    </location>
</feature>
<name>K5XLM1_AGABU</name>
<keyword evidence="1" id="KW-1133">Transmembrane helix</keyword>
<feature type="transmembrane region" description="Helical" evidence="1">
    <location>
        <begin position="135"/>
        <end position="158"/>
    </location>
</feature>
<dbReference type="OrthoDB" id="3357408at2759"/>
<feature type="transmembrane region" description="Helical" evidence="1">
    <location>
        <begin position="253"/>
        <end position="273"/>
    </location>
</feature>
<feature type="transmembrane region" description="Helical" evidence="1">
    <location>
        <begin position="103"/>
        <end position="123"/>
    </location>
</feature>
<dbReference type="KEGG" id="abp:AGABI1DRAFT104240"/>
<dbReference type="AlphaFoldDB" id="K5XLM1"/>
<dbReference type="HOGENOM" id="CLU_044614_1_1_1"/>
<accession>K5XLM1</accession>
<dbReference type="GeneID" id="18821970"/>
<organism evidence="2 3">
    <name type="scientific">Agaricus bisporus var. burnettii (strain JB137-S8 / ATCC MYA-4627 / FGSC 10392)</name>
    <name type="common">White button mushroom</name>
    <dbReference type="NCBI Taxonomy" id="597362"/>
    <lineage>
        <taxon>Eukaryota</taxon>
        <taxon>Fungi</taxon>
        <taxon>Dikarya</taxon>
        <taxon>Basidiomycota</taxon>
        <taxon>Agaricomycotina</taxon>
        <taxon>Agaricomycetes</taxon>
        <taxon>Agaricomycetidae</taxon>
        <taxon>Agaricales</taxon>
        <taxon>Agaricineae</taxon>
        <taxon>Agaricaceae</taxon>
        <taxon>Agaricus</taxon>
    </lineage>
</organism>
<keyword evidence="1" id="KW-0472">Membrane</keyword>
<feature type="transmembrane region" description="Helical" evidence="1">
    <location>
        <begin position="178"/>
        <end position="204"/>
    </location>
</feature>
<proteinExistence type="predicted"/>
<keyword evidence="1" id="KW-0812">Transmembrane</keyword>
<dbReference type="Proteomes" id="UP000008493">
    <property type="component" value="Unassembled WGS sequence"/>
</dbReference>
<sequence length="333" mass="37123">MSGPTLPPFLLPQAISITFVGGISIGVYLISAAFANRWLIFTDDGWRFRSPKSIHWCILAITNTLVVLILIGQALNVNTSIAEADFVEQGHQLSEYEDPNWKPIVKCMVSGVITLLADTVLMYRLWVTDQKRMRSLWFPIFLWLSGVVCNAIELFLQVKSLHDPNYGPYKWASVNMKVGPGIAIIPFVASTILLNAYCTGFLIWRIRRVLKLDTNSSGARQLQMLTRILMESGILYLSISIAHFVAYFCYDTFAIHMIGTLHTIVIGIAYNLIIIRVGQARSEDECNLSEGTLTTFQVAQNPSQGIPLGATDSVMTVETAEFARDKPLSLVRS</sequence>
<evidence type="ECO:0000256" key="1">
    <source>
        <dbReference type="SAM" id="Phobius"/>
    </source>
</evidence>
<dbReference type="RefSeq" id="XP_007325938.1">
    <property type="nucleotide sequence ID" value="XM_007325876.1"/>
</dbReference>
<keyword evidence="3" id="KW-1185">Reference proteome</keyword>
<feature type="transmembrane region" description="Helical" evidence="1">
    <location>
        <begin position="225"/>
        <end position="247"/>
    </location>
</feature>